<dbReference type="InterPro" id="IPR036179">
    <property type="entry name" value="Ig-like_dom_sf"/>
</dbReference>
<comment type="caution">
    <text evidence="2">The sequence shown here is derived from an EMBL/GenBank/DDBJ whole genome shotgun (WGS) entry which is preliminary data.</text>
</comment>
<dbReference type="SUPFAM" id="SSF48726">
    <property type="entry name" value="Immunoglobulin"/>
    <property type="match status" value="1"/>
</dbReference>
<dbReference type="SMART" id="SM00408">
    <property type="entry name" value="IGc2"/>
    <property type="match status" value="1"/>
</dbReference>
<gene>
    <name evidence="2" type="ORF">O3P69_011186</name>
</gene>
<accession>A0AAW0STX1</accession>
<dbReference type="GO" id="GO:0032589">
    <property type="term" value="C:neuron projection membrane"/>
    <property type="evidence" value="ECO:0007669"/>
    <property type="project" value="TreeGrafter"/>
</dbReference>
<evidence type="ECO:0000259" key="1">
    <source>
        <dbReference type="PROSITE" id="PS50835"/>
    </source>
</evidence>
<dbReference type="Gene3D" id="2.60.40.10">
    <property type="entry name" value="Immunoglobulins"/>
    <property type="match status" value="1"/>
</dbReference>
<dbReference type="InterPro" id="IPR007110">
    <property type="entry name" value="Ig-like_dom"/>
</dbReference>
<dbReference type="SMART" id="SM00409">
    <property type="entry name" value="IG"/>
    <property type="match status" value="1"/>
</dbReference>
<dbReference type="GO" id="GO:0050808">
    <property type="term" value="P:synapse organization"/>
    <property type="evidence" value="ECO:0007669"/>
    <property type="project" value="TreeGrafter"/>
</dbReference>
<organism evidence="2 3">
    <name type="scientific">Scylla paramamosain</name>
    <name type="common">Mud crab</name>
    <dbReference type="NCBI Taxonomy" id="85552"/>
    <lineage>
        <taxon>Eukaryota</taxon>
        <taxon>Metazoa</taxon>
        <taxon>Ecdysozoa</taxon>
        <taxon>Arthropoda</taxon>
        <taxon>Crustacea</taxon>
        <taxon>Multicrustacea</taxon>
        <taxon>Malacostraca</taxon>
        <taxon>Eumalacostraca</taxon>
        <taxon>Eucarida</taxon>
        <taxon>Decapoda</taxon>
        <taxon>Pleocyemata</taxon>
        <taxon>Brachyura</taxon>
        <taxon>Eubrachyura</taxon>
        <taxon>Portunoidea</taxon>
        <taxon>Portunidae</taxon>
        <taxon>Portuninae</taxon>
        <taxon>Scylla</taxon>
    </lineage>
</organism>
<dbReference type="InterPro" id="IPR037448">
    <property type="entry name" value="Zig-8"/>
</dbReference>
<dbReference type="PANTHER" id="PTHR23279">
    <property type="entry name" value="DEFECTIVE PROBOSCIS EXTENSION RESPONSE DPR -RELATED"/>
    <property type="match status" value="1"/>
</dbReference>
<sequence>MPGTYECQVSTAEGLASHLVALEVVVPRAVIPGQEEHHVEAGSTISLTCFIEQSPVAPQYIFWYHNARMINYDRERGGVTVHIEAQPKVASLLRVRDARPEDSGNYTCAAANTESASVTVYITEAANKIAAVQPRAPDSSAAPVLSLPLLLTLLVLAPLLRYLSEL</sequence>
<dbReference type="InterPro" id="IPR003598">
    <property type="entry name" value="Ig_sub2"/>
</dbReference>
<dbReference type="Proteomes" id="UP001487740">
    <property type="component" value="Unassembled WGS sequence"/>
</dbReference>
<proteinExistence type="predicted"/>
<dbReference type="EMBL" id="JARAKH010000045">
    <property type="protein sequence ID" value="KAK8378491.1"/>
    <property type="molecule type" value="Genomic_DNA"/>
</dbReference>
<evidence type="ECO:0000313" key="2">
    <source>
        <dbReference type="EMBL" id="KAK8378491.1"/>
    </source>
</evidence>
<evidence type="ECO:0000313" key="3">
    <source>
        <dbReference type="Proteomes" id="UP001487740"/>
    </source>
</evidence>
<keyword evidence="3" id="KW-1185">Reference proteome</keyword>
<name>A0AAW0STX1_SCYPA</name>
<protein>
    <recommendedName>
        <fullName evidence="1">Ig-like domain-containing protein</fullName>
    </recommendedName>
</protein>
<dbReference type="PROSITE" id="PS50835">
    <property type="entry name" value="IG_LIKE"/>
    <property type="match status" value="1"/>
</dbReference>
<feature type="domain" description="Ig-like" evidence="1">
    <location>
        <begin position="27"/>
        <end position="119"/>
    </location>
</feature>
<dbReference type="FunFam" id="2.60.40.10:FF:000533">
    <property type="entry name" value="Uncharacterized protein, isoform A"/>
    <property type="match status" value="1"/>
</dbReference>
<dbReference type="PANTHER" id="PTHR23279:SF45">
    <property type="entry name" value="DEFECTIVE PROBOSCIS EXTENSION RESPONSE 12, ISOFORM C"/>
    <property type="match status" value="1"/>
</dbReference>
<reference evidence="2 3" key="1">
    <citation type="submission" date="2023-03" db="EMBL/GenBank/DDBJ databases">
        <title>High-quality genome of Scylla paramamosain provides insights in environmental adaptation.</title>
        <authorList>
            <person name="Zhang L."/>
        </authorList>
    </citation>
    <scope>NUCLEOTIDE SEQUENCE [LARGE SCALE GENOMIC DNA]</scope>
    <source>
        <strain evidence="2">LZ_2023a</strain>
        <tissue evidence="2">Muscle</tissue>
    </source>
</reference>
<dbReference type="InterPro" id="IPR013783">
    <property type="entry name" value="Ig-like_fold"/>
</dbReference>
<dbReference type="AlphaFoldDB" id="A0AAW0STX1"/>
<dbReference type="InterPro" id="IPR003599">
    <property type="entry name" value="Ig_sub"/>
</dbReference>
<dbReference type="Pfam" id="PF13927">
    <property type="entry name" value="Ig_3"/>
    <property type="match status" value="1"/>
</dbReference>